<organism evidence="1 2">
    <name type="scientific">Mytilus edulis</name>
    <name type="common">Blue mussel</name>
    <dbReference type="NCBI Taxonomy" id="6550"/>
    <lineage>
        <taxon>Eukaryota</taxon>
        <taxon>Metazoa</taxon>
        <taxon>Spiralia</taxon>
        <taxon>Lophotrochozoa</taxon>
        <taxon>Mollusca</taxon>
        <taxon>Bivalvia</taxon>
        <taxon>Autobranchia</taxon>
        <taxon>Pteriomorphia</taxon>
        <taxon>Mytilida</taxon>
        <taxon>Mytiloidea</taxon>
        <taxon>Mytilidae</taxon>
        <taxon>Mytilinae</taxon>
        <taxon>Mytilus</taxon>
    </lineage>
</organism>
<keyword evidence="2" id="KW-1185">Reference proteome</keyword>
<protein>
    <submittedName>
        <fullName evidence="1">HARBI1</fullName>
        <ecNumber evidence="1">3.1.-.-</ecNumber>
    </submittedName>
</protein>
<name>A0A8S3TC18_MYTED</name>
<proteinExistence type="predicted"/>
<dbReference type="EC" id="3.1.-.-" evidence="1"/>
<dbReference type="Proteomes" id="UP000683360">
    <property type="component" value="Unassembled WGS sequence"/>
</dbReference>
<dbReference type="EMBL" id="CAJPWZ010002131">
    <property type="protein sequence ID" value="CAG2231034.1"/>
    <property type="molecule type" value="Genomic_DNA"/>
</dbReference>
<comment type="caution">
    <text evidence="1">The sequence shown here is derived from an EMBL/GenBank/DDBJ whole genome shotgun (WGS) entry which is preliminary data.</text>
</comment>
<dbReference type="AlphaFoldDB" id="A0A8S3TC18"/>
<evidence type="ECO:0000313" key="2">
    <source>
        <dbReference type="Proteomes" id="UP000683360"/>
    </source>
</evidence>
<gene>
    <name evidence="1" type="ORF">MEDL_43899</name>
</gene>
<sequence>MSSADDHADNNNNVKHPIVVIESEQKYNGDDLAGSSDNLKEIFNHPRAVGKARSDVWEVFGFHKKKSGPPSKDNLDMTKAVCRICRKEYINKGYSYTKISGHGMYKASASRCVKEVTSSICKRLQNIKFPRGNAGIDAVKEGFYKIEGFPNVVGAVDGTFIPIQSPHEDQPAYFC</sequence>
<dbReference type="OrthoDB" id="6078626at2759"/>
<reference evidence="1" key="1">
    <citation type="submission" date="2021-03" db="EMBL/GenBank/DDBJ databases">
        <authorList>
            <person name="Bekaert M."/>
        </authorList>
    </citation>
    <scope>NUCLEOTIDE SEQUENCE</scope>
</reference>
<evidence type="ECO:0000313" key="1">
    <source>
        <dbReference type="EMBL" id="CAG2231034.1"/>
    </source>
</evidence>
<accession>A0A8S3TC18</accession>
<dbReference type="GO" id="GO:0016787">
    <property type="term" value="F:hydrolase activity"/>
    <property type="evidence" value="ECO:0007669"/>
    <property type="project" value="UniProtKB-KW"/>
</dbReference>
<keyword evidence="1" id="KW-0378">Hydrolase</keyword>